<feature type="signal peptide" evidence="3">
    <location>
        <begin position="1"/>
        <end position="22"/>
    </location>
</feature>
<keyword evidence="2" id="KW-0812">Transmembrane</keyword>
<sequence length="849" mass="86763">MKRRIVAQMAILALSLSAPVLAVTHAPEAAAADGSTIHVSAEGGSDAGDGSAAKPFQTIKAALKKVGNGGTIELANGTYREGELAVDKGVTIKAAEGAKPVLTGAEVPTNWSAGGGGKWSTGKDMVRFCTVCTINADPAKEGIAAHPEQVFVDGKPLTQVLSRDEVTASTFYVDDPDPVTLKNPNNNQAGYNAKPHRGTSYVIGVDPSQHQVEVVQHSRALSFNTDNITLSGLTVEKYSAVQRWDYPDPEIGTISGGGMIVAAHGAPRIENSTFRYSSTAGALQVIDSTNAVVSNNLFESNGSNAFGINDSSGAKVENNLWRNNNTSGFITKDCGAYCTLADTKITHSKNIRFANNTVDYSATGVDISDPNAYDQNRGAGIWFDEGVMDSEIVGNYFVNVPVAIFNEVSANNLIASNIVAGAGIGIHVSGSNDTRVWNNTVSHALTSLWIQEDTRSDGCNARNAQGACTQVQKWSAEHGLSWDTTNTTVMNNIFSSEQTTPKPGDEWRYSAMVQVLGGANDDGSGAVYANEMVSTIDYDVYYRHENPQTLSTTVLWNYGADRKAQSVNAEKLSDFTANSNVKAAGKESNGLDLHGSPENNPFFVKESANPMDKTSDFHLKEGSPASGSGHALPEDVAKSLGVNANVAVNRGALVNVAWGGGAVPGAAGDNGGNNNAGGANNNGGNNNAGGANNNAGNNNAGGANNNGGNNNAGGADNNAGNNNAGGADNNAGNNNAGGANNNAGNQPSTAAPQDGSGSTTGETASGTAGQSAQSASPSNSKAGAGQKNSHVAKPGANAAAGQGQDAAAAAAAGGGRLPLTGASMAAMVLAVAAIATGGGFILVRRRMAS</sequence>
<gene>
    <name evidence="5" type="ORF">OFA60_01500</name>
</gene>
<proteinExistence type="predicted"/>
<evidence type="ECO:0000313" key="5">
    <source>
        <dbReference type="EMBL" id="WAL43266.1"/>
    </source>
</evidence>
<feature type="region of interest" description="Disordered" evidence="1">
    <location>
        <begin position="700"/>
        <end position="799"/>
    </location>
</feature>
<dbReference type="SMART" id="SM00710">
    <property type="entry name" value="PbH1"/>
    <property type="match status" value="5"/>
</dbReference>
<dbReference type="InterPro" id="IPR012334">
    <property type="entry name" value="Pectin_lyas_fold"/>
</dbReference>
<evidence type="ECO:0000256" key="1">
    <source>
        <dbReference type="SAM" id="MobiDB-lite"/>
    </source>
</evidence>
<feature type="compositionally biased region" description="Polar residues" evidence="1">
    <location>
        <begin position="777"/>
        <end position="789"/>
    </location>
</feature>
<dbReference type="Gene3D" id="2.160.20.10">
    <property type="entry name" value="Single-stranded right-handed beta-helix, Pectin lyase-like"/>
    <property type="match status" value="2"/>
</dbReference>
<dbReference type="Proteomes" id="UP001163127">
    <property type="component" value="Chromosome"/>
</dbReference>
<evidence type="ECO:0000256" key="3">
    <source>
        <dbReference type="SAM" id="SignalP"/>
    </source>
</evidence>
<keyword evidence="2" id="KW-0472">Membrane</keyword>
<dbReference type="Pfam" id="PF13229">
    <property type="entry name" value="Beta_helix"/>
    <property type="match status" value="1"/>
</dbReference>
<dbReference type="EMBL" id="CP113787">
    <property type="protein sequence ID" value="WAL43266.1"/>
    <property type="molecule type" value="Genomic_DNA"/>
</dbReference>
<accession>A0AA47FIZ3</accession>
<feature type="chain" id="PRO_5041379727" evidence="3">
    <location>
        <begin position="23"/>
        <end position="849"/>
    </location>
</feature>
<dbReference type="NCBIfam" id="TIGR01167">
    <property type="entry name" value="LPXTG_anchor"/>
    <property type="match status" value="1"/>
</dbReference>
<keyword evidence="3" id="KW-0732">Signal</keyword>
<feature type="compositionally biased region" description="Low complexity" evidence="1">
    <location>
        <begin position="755"/>
        <end position="776"/>
    </location>
</feature>
<feature type="domain" description="Right handed beta helix" evidence="4">
    <location>
        <begin position="261"/>
        <end position="368"/>
    </location>
</feature>
<evidence type="ECO:0000313" key="6">
    <source>
        <dbReference type="Proteomes" id="UP001163127"/>
    </source>
</evidence>
<dbReference type="InterPro" id="IPR039448">
    <property type="entry name" value="Beta_helix"/>
</dbReference>
<feature type="region of interest" description="Disordered" evidence="1">
    <location>
        <begin position="606"/>
        <end position="632"/>
    </location>
</feature>
<evidence type="ECO:0000256" key="2">
    <source>
        <dbReference type="SAM" id="Phobius"/>
    </source>
</evidence>
<dbReference type="AlphaFoldDB" id="A0AA47FIZ3"/>
<protein>
    <submittedName>
        <fullName evidence="5">Right-handed parallel beta-helix repeat-containing protein</fullName>
    </submittedName>
</protein>
<name>A0AA47FIZ3_ACTNA</name>
<dbReference type="SUPFAM" id="SSF51126">
    <property type="entry name" value="Pectin lyase-like"/>
    <property type="match status" value="1"/>
</dbReference>
<dbReference type="InterPro" id="IPR006626">
    <property type="entry name" value="PbH1"/>
</dbReference>
<reference evidence="5" key="1">
    <citation type="submission" date="2022-11" db="EMBL/GenBank/DDBJ databases">
        <title>Dental biofilm bacteria. Genome sequencing and assembly.</title>
        <authorList>
            <person name="Robertsson C."/>
        </authorList>
    </citation>
    <scope>NUCLEOTIDE SEQUENCE</scope>
    <source>
        <strain evidence="5">CW</strain>
    </source>
</reference>
<evidence type="ECO:0000259" key="4">
    <source>
        <dbReference type="Pfam" id="PF13229"/>
    </source>
</evidence>
<dbReference type="RefSeq" id="WP_268398939.1">
    <property type="nucleotide sequence ID" value="NZ_CP113787.1"/>
</dbReference>
<feature type="transmembrane region" description="Helical" evidence="2">
    <location>
        <begin position="824"/>
        <end position="843"/>
    </location>
</feature>
<organism evidence="5 6">
    <name type="scientific">Actinomyces naeslundii</name>
    <dbReference type="NCBI Taxonomy" id="1655"/>
    <lineage>
        <taxon>Bacteria</taxon>
        <taxon>Bacillati</taxon>
        <taxon>Actinomycetota</taxon>
        <taxon>Actinomycetes</taxon>
        <taxon>Actinomycetales</taxon>
        <taxon>Actinomycetaceae</taxon>
        <taxon>Actinomyces</taxon>
    </lineage>
</organism>
<keyword evidence="2" id="KW-1133">Transmembrane helix</keyword>
<feature type="compositionally biased region" description="Low complexity" evidence="1">
    <location>
        <begin position="700"/>
        <end position="745"/>
    </location>
</feature>
<dbReference type="InterPro" id="IPR011050">
    <property type="entry name" value="Pectin_lyase_fold/virulence"/>
</dbReference>